<feature type="domain" description="G-protein coupled receptors family 1 profile" evidence="13">
    <location>
        <begin position="40"/>
        <end position="282"/>
    </location>
</feature>
<evidence type="ECO:0000256" key="11">
    <source>
        <dbReference type="SAM" id="MobiDB-lite"/>
    </source>
</evidence>
<dbReference type="SMART" id="SM01381">
    <property type="entry name" value="7TM_GPCR_Srsx"/>
    <property type="match status" value="1"/>
</dbReference>
<dbReference type="PRINTS" id="PR01523">
    <property type="entry name" value="S1PRECEPTOR"/>
</dbReference>
<keyword evidence="15" id="KW-1185">Reference proteome</keyword>
<dbReference type="Gene3D" id="1.20.1070.10">
    <property type="entry name" value="Rhodopsin 7-helix transmembrane proteins"/>
    <property type="match status" value="1"/>
</dbReference>
<accession>A0A7K7LHG2</accession>
<evidence type="ECO:0000256" key="12">
    <source>
        <dbReference type="SAM" id="Phobius"/>
    </source>
</evidence>
<dbReference type="AlphaFoldDB" id="A0A7K7LHG2"/>
<keyword evidence="4 12" id="KW-1133">Transmembrane helix</keyword>
<reference evidence="14 15" key="1">
    <citation type="submission" date="2019-09" db="EMBL/GenBank/DDBJ databases">
        <title>Bird 10,000 Genomes (B10K) Project - Family phase.</title>
        <authorList>
            <person name="Zhang G."/>
        </authorList>
    </citation>
    <scope>NUCLEOTIDE SEQUENCE [LARGE SCALE GENOMIC DNA]</scope>
    <source>
        <strain evidence="14">OUT-0051</strain>
        <tissue evidence="14">Kidney</tissue>
    </source>
</reference>
<keyword evidence="8" id="KW-0325">Glycoprotein</keyword>
<dbReference type="SUPFAM" id="SSF81321">
    <property type="entry name" value="Family A G protein-coupled receptor-like"/>
    <property type="match status" value="1"/>
</dbReference>
<feature type="transmembrane region" description="Helical" evidence="12">
    <location>
        <begin position="27"/>
        <end position="49"/>
    </location>
</feature>
<protein>
    <submittedName>
        <fullName evidence="14">S1PR1 protein</fullName>
    </submittedName>
</protein>
<feature type="transmembrane region" description="Helical" evidence="12">
    <location>
        <begin position="101"/>
        <end position="118"/>
    </location>
</feature>
<dbReference type="Pfam" id="PF00001">
    <property type="entry name" value="7tm_1"/>
    <property type="match status" value="1"/>
</dbReference>
<feature type="non-terminal residue" evidence="14">
    <location>
        <position position="1"/>
    </location>
</feature>
<evidence type="ECO:0000259" key="13">
    <source>
        <dbReference type="PROSITE" id="PS50262"/>
    </source>
</evidence>
<dbReference type="EMBL" id="VZSO01007693">
    <property type="protein sequence ID" value="NWZ30153.1"/>
    <property type="molecule type" value="Genomic_DNA"/>
</dbReference>
<gene>
    <name evidence="14" type="primary">S1pr1_0</name>
    <name evidence="14" type="ORF">ASASCU_R11072</name>
</gene>
<feature type="transmembrane region" description="Helical" evidence="12">
    <location>
        <begin position="221"/>
        <end position="246"/>
    </location>
</feature>
<keyword evidence="3 10" id="KW-0812">Transmembrane</keyword>
<keyword evidence="2" id="KW-1003">Cell membrane</keyword>
<feature type="transmembrane region" description="Helical" evidence="12">
    <location>
        <begin position="139"/>
        <end position="160"/>
    </location>
</feature>
<dbReference type="InterPro" id="IPR000276">
    <property type="entry name" value="GPCR_Rhodpsn"/>
</dbReference>
<evidence type="ECO:0000256" key="6">
    <source>
        <dbReference type="ARBA" id="ARBA00023136"/>
    </source>
</evidence>
<comment type="caution">
    <text evidence="14">The sequence shown here is derived from an EMBL/GenBank/DDBJ whole genome shotgun (WGS) entry which is preliminary data.</text>
</comment>
<evidence type="ECO:0000256" key="2">
    <source>
        <dbReference type="ARBA" id="ARBA00022475"/>
    </source>
</evidence>
<feature type="transmembrane region" description="Helical" evidence="12">
    <location>
        <begin position="180"/>
        <end position="200"/>
    </location>
</feature>
<proteinExistence type="inferred from homology"/>
<dbReference type="PANTHER" id="PTHR22750">
    <property type="entry name" value="G-PROTEIN COUPLED RECEPTOR"/>
    <property type="match status" value="1"/>
</dbReference>
<dbReference type="GO" id="GO:0038036">
    <property type="term" value="F:sphingosine-1-phosphate receptor activity"/>
    <property type="evidence" value="ECO:0007669"/>
    <property type="project" value="InterPro"/>
</dbReference>
<evidence type="ECO:0000256" key="1">
    <source>
        <dbReference type="ARBA" id="ARBA00004651"/>
    </source>
</evidence>
<feature type="transmembrane region" description="Helical" evidence="12">
    <location>
        <begin position="61"/>
        <end position="81"/>
    </location>
</feature>
<keyword evidence="7 10" id="KW-0675">Receptor</keyword>
<feature type="non-terminal residue" evidence="14">
    <location>
        <position position="326"/>
    </location>
</feature>
<feature type="region of interest" description="Disordered" evidence="11">
    <location>
        <begin position="304"/>
        <end position="326"/>
    </location>
</feature>
<name>A0A7K7LHG2_9AVES</name>
<evidence type="ECO:0000256" key="4">
    <source>
        <dbReference type="ARBA" id="ARBA00022989"/>
    </source>
</evidence>
<comment type="similarity">
    <text evidence="10">Belongs to the G-protein coupled receptor 1 family.</text>
</comment>
<feature type="compositionally biased region" description="Gly residues" evidence="11">
    <location>
        <begin position="316"/>
        <end position="326"/>
    </location>
</feature>
<evidence type="ECO:0000256" key="10">
    <source>
        <dbReference type="RuleBase" id="RU000688"/>
    </source>
</evidence>
<dbReference type="InterPro" id="IPR017452">
    <property type="entry name" value="GPCR_Rhodpsn_7TM"/>
</dbReference>
<evidence type="ECO:0000256" key="9">
    <source>
        <dbReference type="ARBA" id="ARBA00023224"/>
    </source>
</evidence>
<keyword evidence="5 10" id="KW-0297">G-protein coupled receptor</keyword>
<dbReference type="PRINTS" id="PR00237">
    <property type="entry name" value="GPCRRHODOPSN"/>
</dbReference>
<dbReference type="Proteomes" id="UP000525565">
    <property type="component" value="Unassembled WGS sequence"/>
</dbReference>
<dbReference type="PROSITE" id="PS50262">
    <property type="entry name" value="G_PROTEIN_RECEP_F1_2"/>
    <property type="match status" value="1"/>
</dbReference>
<organism evidence="14 15">
    <name type="scientific">Asarcornis scutulata</name>
    <dbReference type="NCBI Taxonomy" id="75869"/>
    <lineage>
        <taxon>Eukaryota</taxon>
        <taxon>Metazoa</taxon>
        <taxon>Chordata</taxon>
        <taxon>Craniata</taxon>
        <taxon>Vertebrata</taxon>
        <taxon>Euteleostomi</taxon>
        <taxon>Archelosauria</taxon>
        <taxon>Archosauria</taxon>
        <taxon>Dinosauria</taxon>
        <taxon>Saurischia</taxon>
        <taxon>Theropoda</taxon>
        <taxon>Coelurosauria</taxon>
        <taxon>Aves</taxon>
        <taxon>Neognathae</taxon>
        <taxon>Galloanserae</taxon>
        <taxon>Anseriformes</taxon>
        <taxon>Anatidae</taxon>
        <taxon>Anatinae</taxon>
        <taxon>Asarcornis</taxon>
    </lineage>
</organism>
<evidence type="ECO:0000313" key="15">
    <source>
        <dbReference type="Proteomes" id="UP000525565"/>
    </source>
</evidence>
<evidence type="ECO:0000256" key="3">
    <source>
        <dbReference type="ARBA" id="ARBA00022692"/>
    </source>
</evidence>
<evidence type="ECO:0000256" key="5">
    <source>
        <dbReference type="ARBA" id="ARBA00023040"/>
    </source>
</evidence>
<dbReference type="InterPro" id="IPR004061">
    <property type="entry name" value="S1P_rcpt"/>
</dbReference>
<comment type="subcellular location">
    <subcellularLocation>
        <location evidence="1">Cell membrane</location>
        <topology evidence="1">Multi-pass membrane protein</topology>
    </subcellularLocation>
</comment>
<keyword evidence="9 10" id="KW-0807">Transducer</keyword>
<evidence type="ECO:0000313" key="14">
    <source>
        <dbReference type="EMBL" id="NWZ30153.1"/>
    </source>
</evidence>
<dbReference type="GO" id="GO:0005886">
    <property type="term" value="C:plasma membrane"/>
    <property type="evidence" value="ECO:0007669"/>
    <property type="project" value="UniProtKB-SubCell"/>
</dbReference>
<sequence>NAIIALHYNYTGKLHAGRYRGSLRPEAVAFLAVCGVIVLENLVVLVALWRDKKLHSPMYYLLGNLTLSDLLAGVAYTANIAMSGATTLRLTPALWFLREGGVFATLAASVLSLLAIAVERHLTMARVAVARGDKKGRMLALAGASWGAAVALAALPGLGWNCLGDLAACSTVLPLYSKGYVFFCVALFLAILVAIVILYARVYRAARGSGRRLGGKRRARAYLALLRTVAVVVGAFIACWLPLFLLLLLDAWGCPGACAVLYQADYFLGVAMANSLLNPLLYTLTSRELCRAVGRLLGAGGCGRDPPGEGTRRGLPGTGGGSGSRS</sequence>
<dbReference type="PROSITE" id="PS00237">
    <property type="entry name" value="G_PROTEIN_RECEP_F1_1"/>
    <property type="match status" value="1"/>
</dbReference>
<keyword evidence="6 12" id="KW-0472">Membrane</keyword>
<evidence type="ECO:0000256" key="8">
    <source>
        <dbReference type="ARBA" id="ARBA00023180"/>
    </source>
</evidence>
<feature type="transmembrane region" description="Helical" evidence="12">
    <location>
        <begin position="266"/>
        <end position="285"/>
    </location>
</feature>
<evidence type="ECO:0000256" key="7">
    <source>
        <dbReference type="ARBA" id="ARBA00023170"/>
    </source>
</evidence>